<feature type="compositionally biased region" description="Low complexity" evidence="1">
    <location>
        <begin position="15"/>
        <end position="25"/>
    </location>
</feature>
<comment type="caution">
    <text evidence="3">The sequence shown here is derived from an EMBL/GenBank/DDBJ whole genome shotgun (WGS) entry which is preliminary data.</text>
</comment>
<accession>A0A2P7QIB3</accession>
<feature type="compositionally biased region" description="Low complexity" evidence="1">
    <location>
        <begin position="34"/>
        <end position="77"/>
    </location>
</feature>
<dbReference type="EMBL" id="PXYI01000008">
    <property type="protein sequence ID" value="PSJ37708.1"/>
    <property type="molecule type" value="Genomic_DNA"/>
</dbReference>
<gene>
    <name evidence="3" type="ORF">C7I55_21875</name>
</gene>
<dbReference type="NCBIfam" id="TIGR01841">
    <property type="entry name" value="phasin"/>
    <property type="match status" value="1"/>
</dbReference>
<proteinExistence type="predicted"/>
<dbReference type="Proteomes" id="UP000241167">
    <property type="component" value="Unassembled WGS sequence"/>
</dbReference>
<protein>
    <submittedName>
        <fullName evidence="3">Phasin</fullName>
    </submittedName>
</protein>
<keyword evidence="4" id="KW-1185">Reference proteome</keyword>
<reference evidence="3 4" key="1">
    <citation type="submission" date="2018-03" db="EMBL/GenBank/DDBJ databases">
        <title>The draft genome of Sphingosinicella sp. GL-C-18.</title>
        <authorList>
            <person name="Liu L."/>
            <person name="Li L."/>
            <person name="Liang L."/>
            <person name="Zhang X."/>
            <person name="Wang T."/>
        </authorList>
    </citation>
    <scope>NUCLEOTIDE SEQUENCE [LARGE SCALE GENOMIC DNA]</scope>
    <source>
        <strain evidence="3 4">GL-C-18</strain>
    </source>
</reference>
<sequence length="278" mass="28801">MADETSTTEAPSIDATSAAEASATAVKADDQTSAPAPTAAPAAPIAKATKSVPALRVRKAAAAAPAKTAAPAPRSAPIAAKPVKKVSKVLSKAAPKASVARKPAPAQPTVKALPAPTAISPKTLNLNEGMRIMFNDTNVAERFQAVFGDANERAKTVIERNTRIAEELTELGRGNVEAVVASSKVAARGFETLGQEVAEFGRKSFEDASATLKSLAEVKTPADFFRLQSEFARTQFDALVAESSKLSETVLKLAGEVAEPITNRATVAAERVRTAAAL</sequence>
<organism evidence="3 4">
    <name type="scientific">Allosphingosinicella deserti</name>
    <dbReference type="NCBI Taxonomy" id="2116704"/>
    <lineage>
        <taxon>Bacteria</taxon>
        <taxon>Pseudomonadati</taxon>
        <taxon>Pseudomonadota</taxon>
        <taxon>Alphaproteobacteria</taxon>
        <taxon>Sphingomonadales</taxon>
        <taxon>Sphingomonadaceae</taxon>
        <taxon>Allosphingosinicella</taxon>
    </lineage>
</organism>
<dbReference type="Pfam" id="PF09361">
    <property type="entry name" value="Phasin_2"/>
    <property type="match status" value="1"/>
</dbReference>
<feature type="region of interest" description="Disordered" evidence="1">
    <location>
        <begin position="1"/>
        <end position="77"/>
    </location>
</feature>
<feature type="compositionally biased region" description="Polar residues" evidence="1">
    <location>
        <begin position="1"/>
        <end position="10"/>
    </location>
</feature>
<dbReference type="AlphaFoldDB" id="A0A2P7QIB3"/>
<dbReference type="InterPro" id="IPR010127">
    <property type="entry name" value="Phasin_subfam-1"/>
</dbReference>
<evidence type="ECO:0000313" key="3">
    <source>
        <dbReference type="EMBL" id="PSJ37708.1"/>
    </source>
</evidence>
<dbReference type="InterPro" id="IPR018968">
    <property type="entry name" value="Phasin"/>
</dbReference>
<feature type="domain" description="Phasin" evidence="2">
    <location>
        <begin position="166"/>
        <end position="264"/>
    </location>
</feature>
<evidence type="ECO:0000256" key="1">
    <source>
        <dbReference type="SAM" id="MobiDB-lite"/>
    </source>
</evidence>
<evidence type="ECO:0000259" key="2">
    <source>
        <dbReference type="Pfam" id="PF09361"/>
    </source>
</evidence>
<evidence type="ECO:0000313" key="4">
    <source>
        <dbReference type="Proteomes" id="UP000241167"/>
    </source>
</evidence>
<name>A0A2P7QIB3_9SPHN</name>